<organism evidence="8 9">
    <name type="scientific">Aureobasidium melanogenum (strain CBS 110374)</name>
    <name type="common">Aureobasidium pullulans var. melanogenum</name>
    <dbReference type="NCBI Taxonomy" id="1043003"/>
    <lineage>
        <taxon>Eukaryota</taxon>
        <taxon>Fungi</taxon>
        <taxon>Dikarya</taxon>
        <taxon>Ascomycota</taxon>
        <taxon>Pezizomycotina</taxon>
        <taxon>Dothideomycetes</taxon>
        <taxon>Dothideomycetidae</taxon>
        <taxon>Dothideales</taxon>
        <taxon>Saccotheciaceae</taxon>
        <taxon>Aureobasidium</taxon>
    </lineage>
</organism>
<dbReference type="GO" id="GO:0004497">
    <property type="term" value="F:monooxygenase activity"/>
    <property type="evidence" value="ECO:0007669"/>
    <property type="project" value="UniProtKB-KW"/>
</dbReference>
<name>A0A074VES5_AURM1</name>
<feature type="region of interest" description="Disordered" evidence="6">
    <location>
        <begin position="370"/>
        <end position="394"/>
    </location>
</feature>
<dbReference type="Gene3D" id="3.50.50.60">
    <property type="entry name" value="FAD/NAD(P)-binding domain"/>
    <property type="match status" value="1"/>
</dbReference>
<keyword evidence="3" id="KW-0274">FAD</keyword>
<dbReference type="Pfam" id="PF01494">
    <property type="entry name" value="FAD_binding_3"/>
    <property type="match status" value="1"/>
</dbReference>
<accession>A0A074VES5</accession>
<reference evidence="8 9" key="1">
    <citation type="journal article" date="2014" name="BMC Genomics">
        <title>Genome sequencing of four Aureobasidium pullulans varieties: biotechnological potential, stress tolerance, and description of new species.</title>
        <authorList>
            <person name="Gostin Ar C."/>
            <person name="Ohm R.A."/>
            <person name="Kogej T."/>
            <person name="Sonjak S."/>
            <person name="Turk M."/>
            <person name="Zajc J."/>
            <person name="Zalar P."/>
            <person name="Grube M."/>
            <person name="Sun H."/>
            <person name="Han J."/>
            <person name="Sharma A."/>
            <person name="Chiniquy J."/>
            <person name="Ngan C.Y."/>
            <person name="Lipzen A."/>
            <person name="Barry K."/>
            <person name="Grigoriev I.V."/>
            <person name="Gunde-Cimerman N."/>
        </authorList>
    </citation>
    <scope>NUCLEOTIDE SEQUENCE [LARGE SCALE GENOMIC DNA]</scope>
    <source>
        <strain evidence="8 9">CBS 110374</strain>
    </source>
</reference>
<dbReference type="PANTHER" id="PTHR47178">
    <property type="entry name" value="MONOOXYGENASE, FAD-BINDING"/>
    <property type="match status" value="1"/>
</dbReference>
<dbReference type="SUPFAM" id="SSF51905">
    <property type="entry name" value="FAD/NAD(P)-binding domain"/>
    <property type="match status" value="1"/>
</dbReference>
<dbReference type="PRINTS" id="PR00420">
    <property type="entry name" value="RNGMNOXGNASE"/>
</dbReference>
<evidence type="ECO:0000313" key="8">
    <source>
        <dbReference type="EMBL" id="KEQ57504.1"/>
    </source>
</evidence>
<evidence type="ECO:0000256" key="6">
    <source>
        <dbReference type="SAM" id="MobiDB-lite"/>
    </source>
</evidence>
<dbReference type="PANTHER" id="PTHR47178:SF1">
    <property type="entry name" value="FAD-BINDING DOMAIN-CONTAINING PROTEIN-RELATED"/>
    <property type="match status" value="1"/>
</dbReference>
<gene>
    <name evidence="8" type="ORF">M437DRAFT_61326</name>
</gene>
<dbReference type="InterPro" id="IPR002938">
    <property type="entry name" value="FAD-bd"/>
</dbReference>
<keyword evidence="9" id="KW-1185">Reference proteome</keyword>
<evidence type="ECO:0000259" key="7">
    <source>
        <dbReference type="Pfam" id="PF01494"/>
    </source>
</evidence>
<feature type="domain" description="FAD-binding" evidence="7">
    <location>
        <begin position="149"/>
        <end position="363"/>
    </location>
</feature>
<evidence type="ECO:0000256" key="3">
    <source>
        <dbReference type="ARBA" id="ARBA00022827"/>
    </source>
</evidence>
<keyword evidence="2" id="KW-0285">Flavoprotein</keyword>
<evidence type="ECO:0000256" key="4">
    <source>
        <dbReference type="ARBA" id="ARBA00023002"/>
    </source>
</evidence>
<keyword evidence="4" id="KW-0560">Oxidoreductase</keyword>
<comment type="cofactor">
    <cofactor evidence="1">
        <name>FAD</name>
        <dbReference type="ChEBI" id="CHEBI:57692"/>
    </cofactor>
</comment>
<dbReference type="GO" id="GO:0071949">
    <property type="term" value="F:FAD binding"/>
    <property type="evidence" value="ECO:0007669"/>
    <property type="project" value="InterPro"/>
</dbReference>
<dbReference type="RefSeq" id="XP_040874528.1">
    <property type="nucleotide sequence ID" value="XM_041023916.1"/>
</dbReference>
<evidence type="ECO:0000256" key="5">
    <source>
        <dbReference type="ARBA" id="ARBA00023033"/>
    </source>
</evidence>
<dbReference type="STRING" id="1043003.A0A074VES5"/>
<dbReference type="AlphaFoldDB" id="A0A074VES5"/>
<dbReference type="EMBL" id="KL584907">
    <property type="protein sequence ID" value="KEQ57504.1"/>
    <property type="molecule type" value="Genomic_DNA"/>
</dbReference>
<dbReference type="HOGENOM" id="CLU_009665_3_2_1"/>
<proteinExistence type="predicted"/>
<sequence length="394" mass="44121">MPHIIIVGAGVVGLILGQALKLQGIPFTILERDKSADGREQGWAITLHWALPLLEEMLSPELITRIKECRVNPEVAGNDARDFKLINLRDCSEIFNTASGERWRVNRGRFRLALMDGLESNIQWDQHVKSVQYHDGFARVQCAKGIFHDADVIIGADGSNSAIRRFLCPEKHEVTPLPYRMLGVGTQLTERQVAPLRSIDKLLFQGSEPGTGTFLYYSLLKPSTKEDSTCTVQINISWPKRLNEDKVFPDNASRLAAFKSRARDFAPCLKHVIDDIAEGTPVLEILLADWEPVPWTNSGYVTLAGDAAHPMTMFRGEAANHGILDAHDLWKTLKLVYRNGGNMRDAIRGYGERMMTRATDAIRKSRVACEDAHGDSMDENSPLVTERTMPQQYV</sequence>
<evidence type="ECO:0000256" key="2">
    <source>
        <dbReference type="ARBA" id="ARBA00022630"/>
    </source>
</evidence>
<protein>
    <submittedName>
        <fullName evidence="8">FAD/NAD(P)-binding domain-containing protein</fullName>
    </submittedName>
</protein>
<keyword evidence="5" id="KW-0503">Monooxygenase</keyword>
<dbReference type="GeneID" id="63917289"/>
<dbReference type="Proteomes" id="UP000030672">
    <property type="component" value="Unassembled WGS sequence"/>
</dbReference>
<evidence type="ECO:0000313" key="9">
    <source>
        <dbReference type="Proteomes" id="UP000030672"/>
    </source>
</evidence>
<dbReference type="InterPro" id="IPR036188">
    <property type="entry name" value="FAD/NAD-bd_sf"/>
</dbReference>
<evidence type="ECO:0000256" key="1">
    <source>
        <dbReference type="ARBA" id="ARBA00001974"/>
    </source>
</evidence>